<dbReference type="Pfam" id="PF11209">
    <property type="entry name" value="LmeA"/>
    <property type="match status" value="1"/>
</dbReference>
<organism evidence="1 2">
    <name type="scientific">Streptomyces humicola</name>
    <dbReference type="NCBI Taxonomy" id="2953240"/>
    <lineage>
        <taxon>Bacteria</taxon>
        <taxon>Bacillati</taxon>
        <taxon>Actinomycetota</taxon>
        <taxon>Actinomycetes</taxon>
        <taxon>Kitasatosporales</taxon>
        <taxon>Streptomycetaceae</taxon>
        <taxon>Streptomyces</taxon>
    </lineage>
</organism>
<name>A0ABT1Q4S2_9ACTN</name>
<dbReference type="EMBL" id="JANFNG010000033">
    <property type="protein sequence ID" value="MCQ4084325.1"/>
    <property type="molecule type" value="Genomic_DNA"/>
</dbReference>
<accession>A0ABT1Q4S2</accession>
<keyword evidence="2" id="KW-1185">Reference proteome</keyword>
<evidence type="ECO:0000313" key="2">
    <source>
        <dbReference type="Proteomes" id="UP001057702"/>
    </source>
</evidence>
<dbReference type="InterPro" id="IPR021373">
    <property type="entry name" value="DUF2993"/>
</dbReference>
<dbReference type="RefSeq" id="WP_255923386.1">
    <property type="nucleotide sequence ID" value="NZ_JANFNG010000033.1"/>
</dbReference>
<proteinExistence type="predicted"/>
<dbReference type="Proteomes" id="UP001057702">
    <property type="component" value="Unassembled WGS sequence"/>
</dbReference>
<gene>
    <name evidence="1" type="ORF">NGB36_28030</name>
</gene>
<reference evidence="1" key="1">
    <citation type="submission" date="2022-06" db="EMBL/GenBank/DDBJ databases">
        <title>Draft genome sequence of Streptomyces sp. RB6PN25 isolated from peat swamp forest in Thailand.</title>
        <authorList>
            <person name="Duangmal K."/>
            <person name="Klaysubun C."/>
        </authorList>
    </citation>
    <scope>NUCLEOTIDE SEQUENCE</scope>
    <source>
        <strain evidence="1">RB6PN25</strain>
    </source>
</reference>
<sequence length="352" mass="37196">MRTTVRRRSRKRVRRLPRLFRYLIAGAITAVALVLADRCALLYAQDKAAEEIKKQLDLAAAPEVRIHGFPFLTQILDKQIDQVDAVVPDIPAGPVTISKVQGDVRDIRIVGSLPSSISGAVVGRLQGQAVLSFDDLDRELGSSQVKYSQMDADSIQAVGTLPMQVAGHTVTARAQAHVTRTADVVTTRVDNMRLDVSGLGTYTPGPQGGLTLAPQQAQRLSHDTARVRELLSVPAVAQQLGVGQAEAQRAAYDAQALAEITGNPKFTDALTASTKVANAVAQSPDALRAVGISPSVITDLENLNVPGLASQLSFSAKVPKLPAGVQLDDIQVTAVGVQVNVSGVNMPLGKSA</sequence>
<evidence type="ECO:0000313" key="1">
    <source>
        <dbReference type="EMBL" id="MCQ4084325.1"/>
    </source>
</evidence>
<protein>
    <submittedName>
        <fullName evidence="1">DUF2993 domain-containing protein</fullName>
    </submittedName>
</protein>
<comment type="caution">
    <text evidence="1">The sequence shown here is derived from an EMBL/GenBank/DDBJ whole genome shotgun (WGS) entry which is preliminary data.</text>
</comment>